<dbReference type="GO" id="GO:0016579">
    <property type="term" value="P:protein deubiquitination"/>
    <property type="evidence" value="ECO:0007669"/>
    <property type="project" value="InterPro"/>
</dbReference>
<dbReference type="InterPro" id="IPR028889">
    <property type="entry name" value="USP"/>
</dbReference>
<evidence type="ECO:0000256" key="3">
    <source>
        <dbReference type="ARBA" id="ARBA00022670"/>
    </source>
</evidence>
<reference evidence="14" key="1">
    <citation type="submission" date="2025-08" db="UniProtKB">
        <authorList>
            <consortium name="Ensembl"/>
        </authorList>
    </citation>
    <scope>IDENTIFICATION</scope>
</reference>
<dbReference type="EC" id="3.4.19.12" evidence="10"/>
<dbReference type="Proteomes" id="UP000261420">
    <property type="component" value="Unplaced"/>
</dbReference>
<comment type="catalytic activity">
    <reaction evidence="1 10">
        <text>Thiol-dependent hydrolysis of ester, thioester, amide, peptide and isopeptide bonds formed by the C-terminal Gly of ubiquitin (a 76-residue protein attached to proteins as an intracellular targeting signal).</text>
        <dbReference type="EC" id="3.4.19.12"/>
    </reaction>
</comment>
<dbReference type="InterPro" id="IPR001394">
    <property type="entry name" value="Peptidase_C19_UCH"/>
</dbReference>
<dbReference type="AlphaFoldDB" id="A0A3B4U372"/>
<evidence type="ECO:0000256" key="2">
    <source>
        <dbReference type="ARBA" id="ARBA00004437"/>
    </source>
</evidence>
<dbReference type="GO" id="GO:0008270">
    <property type="term" value="F:zinc ion binding"/>
    <property type="evidence" value="ECO:0007669"/>
    <property type="project" value="UniProtKB-KW"/>
</dbReference>
<protein>
    <recommendedName>
        <fullName evidence="10">Ubiquitin carboxyl-terminal hydrolase</fullName>
        <ecNumber evidence="10">3.4.19.12</ecNumber>
    </recommendedName>
</protein>
<dbReference type="Ensembl" id="ENSSDUT00000012560.1">
    <property type="protein sequence ID" value="ENSSDUP00000012340.1"/>
    <property type="gene ID" value="ENSSDUG00000008936.1"/>
</dbReference>
<dbReference type="PANTHER" id="PTHR21646:SF34">
    <property type="entry name" value="UBIQUITIN CARBOXYL-TERMINAL HYDROLASE 45"/>
    <property type="match status" value="1"/>
</dbReference>
<evidence type="ECO:0000256" key="10">
    <source>
        <dbReference type="RuleBase" id="RU366025"/>
    </source>
</evidence>
<evidence type="ECO:0000256" key="5">
    <source>
        <dbReference type="ARBA" id="ARBA00022771"/>
    </source>
</evidence>
<dbReference type="InterPro" id="IPR018200">
    <property type="entry name" value="USP_CS"/>
</dbReference>
<dbReference type="GO" id="GO:0004843">
    <property type="term" value="F:cysteine-type deubiquitinase activity"/>
    <property type="evidence" value="ECO:0007669"/>
    <property type="project" value="UniProtKB-UniRule"/>
</dbReference>
<evidence type="ECO:0000256" key="7">
    <source>
        <dbReference type="ARBA" id="ARBA00022801"/>
    </source>
</evidence>
<keyword evidence="10" id="KW-0788">Thiol protease</keyword>
<dbReference type="PROSITE" id="PS50235">
    <property type="entry name" value="USP_3"/>
    <property type="match status" value="1"/>
</dbReference>
<dbReference type="GO" id="GO:0006508">
    <property type="term" value="P:proteolysis"/>
    <property type="evidence" value="ECO:0007669"/>
    <property type="project" value="UniProtKB-KW"/>
</dbReference>
<evidence type="ECO:0000256" key="6">
    <source>
        <dbReference type="ARBA" id="ARBA00022786"/>
    </source>
</evidence>
<evidence type="ECO:0000313" key="14">
    <source>
        <dbReference type="Ensembl" id="ENSSDUP00000012340.1"/>
    </source>
</evidence>
<dbReference type="Pfam" id="PF00443">
    <property type="entry name" value="UCH"/>
    <property type="match status" value="1"/>
</dbReference>
<dbReference type="InterPro" id="IPR013083">
    <property type="entry name" value="Znf_RING/FYVE/PHD"/>
</dbReference>
<evidence type="ECO:0000256" key="4">
    <source>
        <dbReference type="ARBA" id="ARBA00022723"/>
    </source>
</evidence>
<comment type="similarity">
    <text evidence="10">Belongs to the peptidase C19 family.</text>
</comment>
<dbReference type="CDD" id="cd02667">
    <property type="entry name" value="Peptidase_C19K"/>
    <property type="match status" value="1"/>
</dbReference>
<evidence type="ECO:0000313" key="15">
    <source>
        <dbReference type="Proteomes" id="UP000261420"/>
    </source>
</evidence>
<dbReference type="Gene3D" id="3.30.40.10">
    <property type="entry name" value="Zinc/RING finger domain, C3HC4 (zinc finger)"/>
    <property type="match status" value="1"/>
</dbReference>
<organism evidence="14 15">
    <name type="scientific">Seriola dumerili</name>
    <name type="common">Greater amberjack</name>
    <name type="synonym">Caranx dumerili</name>
    <dbReference type="NCBI Taxonomy" id="41447"/>
    <lineage>
        <taxon>Eukaryota</taxon>
        <taxon>Metazoa</taxon>
        <taxon>Chordata</taxon>
        <taxon>Craniata</taxon>
        <taxon>Vertebrata</taxon>
        <taxon>Euteleostomi</taxon>
        <taxon>Actinopterygii</taxon>
        <taxon>Neopterygii</taxon>
        <taxon>Teleostei</taxon>
        <taxon>Neoteleostei</taxon>
        <taxon>Acanthomorphata</taxon>
        <taxon>Carangaria</taxon>
        <taxon>Carangiformes</taxon>
        <taxon>Carangidae</taxon>
        <taxon>Seriola</taxon>
    </lineage>
</organism>
<dbReference type="PROSITE" id="PS00973">
    <property type="entry name" value="USP_2"/>
    <property type="match status" value="1"/>
</dbReference>
<dbReference type="GO" id="GO:0001917">
    <property type="term" value="C:photoreceptor inner segment"/>
    <property type="evidence" value="ECO:0007669"/>
    <property type="project" value="UniProtKB-SubCell"/>
</dbReference>
<evidence type="ECO:0000256" key="11">
    <source>
        <dbReference type="SAM" id="MobiDB-lite"/>
    </source>
</evidence>
<dbReference type="InterPro" id="IPR050185">
    <property type="entry name" value="Ub_carboxyl-term_hydrolase"/>
</dbReference>
<keyword evidence="5 9" id="KW-0863">Zinc-finger</keyword>
<keyword evidence="8" id="KW-0862">Zinc</keyword>
<evidence type="ECO:0000259" key="12">
    <source>
        <dbReference type="PROSITE" id="PS50235"/>
    </source>
</evidence>
<keyword evidence="7 10" id="KW-0378">Hydrolase</keyword>
<proteinExistence type="inferred from homology"/>
<dbReference type="FunFam" id="3.90.70.10:FF:000129">
    <property type="entry name" value="Ubiquitinyl hydrolase 1"/>
    <property type="match status" value="1"/>
</dbReference>
<keyword evidence="3 10" id="KW-0645">Protease</keyword>
<accession>A0A3B4U372</accession>
<dbReference type="InterPro" id="IPR038765">
    <property type="entry name" value="Papain-like_cys_pep_sf"/>
</dbReference>
<evidence type="ECO:0000259" key="13">
    <source>
        <dbReference type="PROSITE" id="PS50271"/>
    </source>
</evidence>
<feature type="domain" description="UBP-type" evidence="13">
    <location>
        <begin position="36"/>
        <end position="153"/>
    </location>
</feature>
<dbReference type="PANTHER" id="PTHR21646">
    <property type="entry name" value="UBIQUITIN CARBOXYL-TERMINAL HYDROLASE"/>
    <property type="match status" value="1"/>
</dbReference>
<dbReference type="Gene3D" id="3.90.70.10">
    <property type="entry name" value="Cysteine proteinases"/>
    <property type="match status" value="1"/>
</dbReference>
<reference evidence="14" key="2">
    <citation type="submission" date="2025-09" db="UniProtKB">
        <authorList>
            <consortium name="Ensembl"/>
        </authorList>
    </citation>
    <scope>IDENTIFICATION</scope>
</reference>
<dbReference type="SUPFAM" id="SSF57850">
    <property type="entry name" value="RING/U-box"/>
    <property type="match status" value="1"/>
</dbReference>
<dbReference type="SUPFAM" id="SSF54001">
    <property type="entry name" value="Cysteine proteinases"/>
    <property type="match status" value="1"/>
</dbReference>
<evidence type="ECO:0000256" key="1">
    <source>
        <dbReference type="ARBA" id="ARBA00000707"/>
    </source>
</evidence>
<evidence type="ECO:0000256" key="8">
    <source>
        <dbReference type="ARBA" id="ARBA00022833"/>
    </source>
</evidence>
<name>A0A3B4U372_SERDU</name>
<dbReference type="OMA" id="DVCDDCE"/>
<feature type="domain" description="USP" evidence="12">
    <location>
        <begin position="192"/>
        <end position="548"/>
    </location>
</feature>
<feature type="region of interest" description="Disordered" evidence="11">
    <location>
        <begin position="1"/>
        <end position="34"/>
    </location>
</feature>
<dbReference type="InterPro" id="IPR001607">
    <property type="entry name" value="Znf_UBP"/>
</dbReference>
<keyword evidence="4" id="KW-0479">Metal-binding</keyword>
<comment type="subcellular location">
    <subcellularLocation>
        <location evidence="2">Photoreceptor inner segment</location>
    </subcellularLocation>
</comment>
<sequence>MRLKDPFYLKAADMTKRTNKPRKPRDEESSDEVSGLTCQHVSKAVDLSSVKKSVLSSVWLVCSECLKERTMIDGEPAASHDILVCLKCGFQGCNQLGIQHAVKHYHTFHPESHCITISLSTWKAWCFECNEELSTHCNKKALAQTLDFLQKHSVKATSASPKIIKLREDPSDYSEPPRGKSPVINSTLVPVKGISNLGNTCFFNAVMQNLSQTHMLIELIQEVKEKGYKLRICPPVETNLSPLMVTLPSPEPLTAAMFLFLQSMKEQGKGPINPKILFSQLCQKAPRFKGYQQQDSQELLHYLLDSIRVEETKRVKAGILKAFNNPTEKTADEETKRQVKAYGKEGVKMNFVDRIFVGELTNTIMCEECEHISTVKEAFIDISLPIIEERVSCSNCSYKKVEKIYTSARKQMLISSLPPVITLHLKRFHQAGMNLRKVNRHVDFPLILDLAPFCSASCKNLAAGERVLYSLYGIVEHSGSMRGGHYTAYVKVRAPQRKTEHFVCLLGAREASSSSQGQWVYVSDTTVQTVPESRVLNSQAYLLFYEEIL</sequence>
<dbReference type="PROSITE" id="PS00972">
    <property type="entry name" value="USP_1"/>
    <property type="match status" value="1"/>
</dbReference>
<dbReference type="GeneTree" id="ENSGT00940000157719"/>
<keyword evidence="15" id="KW-1185">Reference proteome</keyword>
<dbReference type="Pfam" id="PF02148">
    <property type="entry name" value="zf-UBP"/>
    <property type="match status" value="1"/>
</dbReference>
<evidence type="ECO:0000256" key="9">
    <source>
        <dbReference type="PROSITE-ProRule" id="PRU00502"/>
    </source>
</evidence>
<keyword evidence="6 10" id="KW-0833">Ubl conjugation pathway</keyword>
<dbReference type="PROSITE" id="PS50271">
    <property type="entry name" value="ZF_UBP"/>
    <property type="match status" value="1"/>
</dbReference>